<keyword evidence="3" id="KW-0804">Transcription</keyword>
<keyword evidence="2" id="KW-0238">DNA-binding</keyword>
<evidence type="ECO:0000259" key="5">
    <source>
        <dbReference type="PROSITE" id="PS50048"/>
    </source>
</evidence>
<evidence type="ECO:0000313" key="6">
    <source>
        <dbReference type="EMBL" id="RMJ07776.1"/>
    </source>
</evidence>
<evidence type="ECO:0000313" key="7">
    <source>
        <dbReference type="Proteomes" id="UP000277212"/>
    </source>
</evidence>
<dbReference type="Gene3D" id="4.10.240.10">
    <property type="entry name" value="Zn(2)-C6 fungal-type DNA-binding domain"/>
    <property type="match status" value="1"/>
</dbReference>
<evidence type="ECO:0000256" key="4">
    <source>
        <dbReference type="ARBA" id="ARBA00023242"/>
    </source>
</evidence>
<dbReference type="PANTHER" id="PTHR31069">
    <property type="entry name" value="OLEATE-ACTIVATED TRANSCRIPTION FACTOR 1-RELATED"/>
    <property type="match status" value="1"/>
</dbReference>
<sequence>MPRTRRSKTGPRIRSFGGCLTCRTRKVKCDETHPSCRQCQRSRLVCGGYEAKIRFVHFSPDGTGPQGDVKQNDDGHSRRILFTESERAVMSRHMQEVIDEDEIDQVLSALDSGCESQICDLPPNGPFLVFSANDGDSTSGAVTAEPIHMDPDRIEVLPEPPSSHGLQEIVNVDVPGAPNPCSWPETAALDTGTISALDDILLDVDNSDDLGVDLASFSMIPRASPIPIAQTASPSPWDLYLNSDFTSSLDTSVSSHAHFLLEHYKSQMGKLFSPLRVRKSPWSILHFPRALSALSELSIFKRTKHAHTSLFYAVLAVSAFNWDNIHREQKDSTTYWRNVGEGFRRGARKELERTCETELAGEKSSKYKDILMAILTMVTISVVTGQQEEARSYLLNAELFISLRGAPKVNKSRKVKLLHSIYLFLRVIEESTYMYPPEKQPFTSLSHAPETMLFPSLRTHSLCLGRDLDESCGMAFEFGLFGGLENQENPAFFREIYGFPQELLSFISRATFLANQISMHRRRFPELSMTAELEHHCTVLEGEICSWKNNSDDAEGDADDPIAAFANRAIMSHLITAFHCAVLIFFYRRVRQLHPFLLQPFVEKTITNLEAFEQEQRNFSLVNCGIVWPGFIAGAEAVDLELQARFYKRLQDCSRSSGMHNFGFAAEFLQDFWALRGQKGNENMTWMDMVRDRQLALVLT</sequence>
<protein>
    <recommendedName>
        <fullName evidence="5">Zn(2)-C6 fungal-type domain-containing protein</fullName>
    </recommendedName>
</protein>
<dbReference type="STRING" id="2010991.A0A3M2RR29"/>
<feature type="domain" description="Zn(2)-C6 fungal-type" evidence="5">
    <location>
        <begin position="18"/>
        <end position="46"/>
    </location>
</feature>
<gene>
    <name evidence="6" type="ORF">CDV36_012626</name>
</gene>
<dbReference type="GO" id="GO:0000981">
    <property type="term" value="F:DNA-binding transcription factor activity, RNA polymerase II-specific"/>
    <property type="evidence" value="ECO:0007669"/>
    <property type="project" value="InterPro"/>
</dbReference>
<dbReference type="SUPFAM" id="SSF57701">
    <property type="entry name" value="Zn2/Cys6 DNA-binding domain"/>
    <property type="match status" value="1"/>
</dbReference>
<keyword evidence="7" id="KW-1185">Reference proteome</keyword>
<keyword evidence="1" id="KW-0805">Transcription regulation</keyword>
<dbReference type="PROSITE" id="PS50048">
    <property type="entry name" value="ZN2_CY6_FUNGAL_2"/>
    <property type="match status" value="1"/>
</dbReference>
<dbReference type="PROSITE" id="PS00463">
    <property type="entry name" value="ZN2_CY6_FUNGAL_1"/>
    <property type="match status" value="1"/>
</dbReference>
<organism evidence="6 7">
    <name type="scientific">Fusarium kuroshium</name>
    <dbReference type="NCBI Taxonomy" id="2010991"/>
    <lineage>
        <taxon>Eukaryota</taxon>
        <taxon>Fungi</taxon>
        <taxon>Dikarya</taxon>
        <taxon>Ascomycota</taxon>
        <taxon>Pezizomycotina</taxon>
        <taxon>Sordariomycetes</taxon>
        <taxon>Hypocreomycetidae</taxon>
        <taxon>Hypocreales</taxon>
        <taxon>Nectriaceae</taxon>
        <taxon>Fusarium</taxon>
        <taxon>Fusarium solani species complex</taxon>
    </lineage>
</organism>
<dbReference type="InterPro" id="IPR036864">
    <property type="entry name" value="Zn2-C6_fun-type_DNA-bd_sf"/>
</dbReference>
<evidence type="ECO:0000256" key="1">
    <source>
        <dbReference type="ARBA" id="ARBA00023015"/>
    </source>
</evidence>
<dbReference type="InterPro" id="IPR021858">
    <property type="entry name" value="Fun_TF"/>
</dbReference>
<dbReference type="Pfam" id="PF11951">
    <property type="entry name" value="Fungal_trans_2"/>
    <property type="match status" value="1"/>
</dbReference>
<dbReference type="InterPro" id="IPR001138">
    <property type="entry name" value="Zn2Cys6_DnaBD"/>
</dbReference>
<evidence type="ECO:0000256" key="3">
    <source>
        <dbReference type="ARBA" id="ARBA00023163"/>
    </source>
</evidence>
<dbReference type="GO" id="GO:0008270">
    <property type="term" value="F:zinc ion binding"/>
    <property type="evidence" value="ECO:0007669"/>
    <property type="project" value="InterPro"/>
</dbReference>
<accession>A0A3M2RR29</accession>
<dbReference type="CDD" id="cd00067">
    <property type="entry name" value="GAL4"/>
    <property type="match status" value="1"/>
</dbReference>
<keyword evidence="4" id="KW-0539">Nucleus</keyword>
<dbReference type="OrthoDB" id="5089701at2759"/>
<dbReference type="EMBL" id="NKUJ01000322">
    <property type="protein sequence ID" value="RMJ07776.1"/>
    <property type="molecule type" value="Genomic_DNA"/>
</dbReference>
<dbReference type="GO" id="GO:0003677">
    <property type="term" value="F:DNA binding"/>
    <property type="evidence" value="ECO:0007669"/>
    <property type="project" value="UniProtKB-KW"/>
</dbReference>
<dbReference type="AlphaFoldDB" id="A0A3M2RR29"/>
<dbReference type="Proteomes" id="UP000277212">
    <property type="component" value="Unassembled WGS sequence"/>
</dbReference>
<name>A0A3M2RR29_9HYPO</name>
<proteinExistence type="predicted"/>
<dbReference type="SMART" id="SM00066">
    <property type="entry name" value="GAL4"/>
    <property type="match status" value="1"/>
</dbReference>
<dbReference type="Pfam" id="PF00172">
    <property type="entry name" value="Zn_clus"/>
    <property type="match status" value="1"/>
</dbReference>
<evidence type="ECO:0000256" key="2">
    <source>
        <dbReference type="ARBA" id="ARBA00023125"/>
    </source>
</evidence>
<dbReference type="InterPro" id="IPR050675">
    <property type="entry name" value="OAF3"/>
</dbReference>
<dbReference type="PANTHER" id="PTHR31069:SF32">
    <property type="entry name" value="ARGININE METABOLISM REGULATION PROTEIN II"/>
    <property type="match status" value="1"/>
</dbReference>
<comment type="caution">
    <text evidence="6">The sequence shown here is derived from an EMBL/GenBank/DDBJ whole genome shotgun (WGS) entry which is preliminary data.</text>
</comment>
<reference evidence="6 7" key="1">
    <citation type="submission" date="2017-06" db="EMBL/GenBank/DDBJ databases">
        <title>Comparative genomic analysis of Ambrosia Fusariam Clade fungi.</title>
        <authorList>
            <person name="Stajich J.E."/>
            <person name="Carrillo J."/>
            <person name="Kijimoto T."/>
            <person name="Eskalen A."/>
            <person name="O'Donnell K."/>
            <person name="Kasson M."/>
        </authorList>
    </citation>
    <scope>NUCLEOTIDE SEQUENCE [LARGE SCALE GENOMIC DNA]</scope>
    <source>
        <strain evidence="6">UCR3666</strain>
    </source>
</reference>